<protein>
    <submittedName>
        <fullName evidence="1">Uncharacterized protein</fullName>
    </submittedName>
</protein>
<dbReference type="RefSeq" id="WP_079438441.1">
    <property type="nucleotide sequence ID" value="NZ_MZGT01000008.1"/>
</dbReference>
<proteinExistence type="predicted"/>
<reference evidence="2 4" key="2">
    <citation type="submission" date="2018-08" db="EMBL/GenBank/DDBJ databases">
        <title>Genome of Clostridium chromiireducens C1, DSM12136.</title>
        <authorList>
            <person name="Xing M."/>
            <person name="Wei Y."/>
            <person name="Ang E.L."/>
            <person name="Zhao H."/>
            <person name="Zhang Y."/>
        </authorList>
    </citation>
    <scope>NUCLEOTIDE SEQUENCE [LARGE SCALE GENOMIC DNA]</scope>
    <source>
        <strain evidence="2 4">C1</strain>
    </source>
</reference>
<dbReference type="OrthoDB" id="9936278at2"/>
<name>A0A1V4IZI3_9CLOT</name>
<evidence type="ECO:0000313" key="4">
    <source>
        <dbReference type="Proteomes" id="UP000265930"/>
    </source>
</evidence>
<comment type="caution">
    <text evidence="1">The sequence shown here is derived from an EMBL/GenBank/DDBJ whole genome shotgun (WGS) entry which is preliminary data.</text>
</comment>
<accession>A0A1V4IZI3</accession>
<evidence type="ECO:0000313" key="2">
    <source>
        <dbReference type="EMBL" id="RII35879.1"/>
    </source>
</evidence>
<dbReference type="Proteomes" id="UP000265930">
    <property type="component" value="Unassembled WGS sequence"/>
</dbReference>
<keyword evidence="3" id="KW-1185">Reference proteome</keyword>
<dbReference type="Proteomes" id="UP000191056">
    <property type="component" value="Unassembled WGS sequence"/>
</dbReference>
<organism evidence="1 3">
    <name type="scientific">Clostridium chromiireducens</name>
    <dbReference type="NCBI Taxonomy" id="225345"/>
    <lineage>
        <taxon>Bacteria</taxon>
        <taxon>Bacillati</taxon>
        <taxon>Bacillota</taxon>
        <taxon>Clostridia</taxon>
        <taxon>Eubacteriales</taxon>
        <taxon>Clostridiaceae</taxon>
        <taxon>Clostridium</taxon>
    </lineage>
</organism>
<gene>
    <name evidence="1" type="ORF">CLCHR_08520</name>
    <name evidence="2" type="ORF">D2A34_00475</name>
</gene>
<sequence>MNYFEFRDRYLNILIKLRETTNQIYTRISRELDGTCNIKCKANSTDKGKETDKSKADSMDMDEIYNKCLILNLIEFTNCKIENLMKLLIDATSIPYEIGMLKIVKGICRVNSYLYSIKVRIEKHSMEHSKNFKIIYYIYIEEAKRLFDNLGYVEATLLIISTDKLLWERQEGDFSKIKAKTLKQIDCFLSEKLI</sequence>
<evidence type="ECO:0000313" key="3">
    <source>
        <dbReference type="Proteomes" id="UP000191056"/>
    </source>
</evidence>
<dbReference type="EMBL" id="MZGT01000008">
    <property type="protein sequence ID" value="OPJ65462.1"/>
    <property type="molecule type" value="Genomic_DNA"/>
</dbReference>
<dbReference type="AlphaFoldDB" id="A0A1V4IZI3"/>
<evidence type="ECO:0000313" key="1">
    <source>
        <dbReference type="EMBL" id="OPJ65462.1"/>
    </source>
</evidence>
<reference evidence="1 3" key="1">
    <citation type="submission" date="2017-03" db="EMBL/GenBank/DDBJ databases">
        <title>Genome sequence of Clostridium chromiireducens DSM 23318.</title>
        <authorList>
            <person name="Poehlein A."/>
            <person name="Daniel R."/>
        </authorList>
    </citation>
    <scope>NUCLEOTIDE SEQUENCE [LARGE SCALE GENOMIC DNA]</scope>
    <source>
        <strain evidence="1 3">DSM 23318</strain>
    </source>
</reference>
<dbReference type="EMBL" id="QXDJ01000001">
    <property type="protein sequence ID" value="RII35879.1"/>
    <property type="molecule type" value="Genomic_DNA"/>
</dbReference>